<feature type="signal peptide" evidence="2">
    <location>
        <begin position="1"/>
        <end position="23"/>
    </location>
</feature>
<gene>
    <name evidence="3" type="ORF">ACIBG2_42300</name>
</gene>
<protein>
    <recommendedName>
        <fullName evidence="5">Ricin B lectin domain-containing protein</fullName>
    </recommendedName>
</protein>
<proteinExistence type="predicted"/>
<dbReference type="Gene3D" id="2.80.10.50">
    <property type="match status" value="1"/>
</dbReference>
<evidence type="ECO:0000313" key="4">
    <source>
        <dbReference type="Proteomes" id="UP001612741"/>
    </source>
</evidence>
<accession>A0ABW7Z9E5</accession>
<evidence type="ECO:0000256" key="2">
    <source>
        <dbReference type="SAM" id="SignalP"/>
    </source>
</evidence>
<comment type="caution">
    <text evidence="3">The sequence shown here is derived from an EMBL/GenBank/DDBJ whole genome shotgun (WGS) entry which is preliminary data.</text>
</comment>
<keyword evidence="2" id="KW-0732">Signal</keyword>
<keyword evidence="4" id="KW-1185">Reference proteome</keyword>
<organism evidence="3 4">
    <name type="scientific">Nonomuraea typhae</name>
    <dbReference type="NCBI Taxonomy" id="2603600"/>
    <lineage>
        <taxon>Bacteria</taxon>
        <taxon>Bacillati</taxon>
        <taxon>Actinomycetota</taxon>
        <taxon>Actinomycetes</taxon>
        <taxon>Streptosporangiales</taxon>
        <taxon>Streptosporangiaceae</taxon>
        <taxon>Nonomuraea</taxon>
    </lineage>
</organism>
<dbReference type="Proteomes" id="UP001612741">
    <property type="component" value="Unassembled WGS sequence"/>
</dbReference>
<evidence type="ECO:0000256" key="1">
    <source>
        <dbReference type="SAM" id="MobiDB-lite"/>
    </source>
</evidence>
<evidence type="ECO:0000313" key="3">
    <source>
        <dbReference type="EMBL" id="MFI6504078.1"/>
    </source>
</evidence>
<feature type="compositionally biased region" description="Basic and acidic residues" evidence="1">
    <location>
        <begin position="221"/>
        <end position="235"/>
    </location>
</feature>
<feature type="chain" id="PRO_5047188801" description="Ricin B lectin domain-containing protein" evidence="2">
    <location>
        <begin position="24"/>
        <end position="398"/>
    </location>
</feature>
<dbReference type="EMBL" id="JBITGY010000013">
    <property type="protein sequence ID" value="MFI6504078.1"/>
    <property type="molecule type" value="Genomic_DNA"/>
</dbReference>
<evidence type="ECO:0008006" key="5">
    <source>
        <dbReference type="Google" id="ProtNLM"/>
    </source>
</evidence>
<sequence length="398" mass="42594">MTRLRPWLSSALTLAMLAASAVAGTTPASAAAAPAAGQPCTAADLGKRHPFAKSATMTPTITHFKTFFVTSGTTGSQTVTLEHTTQIAVMVGTITQITANFTIGVLGSVQAFVNRTVQKTTTSTDRESTQITWNFLSPGYYGLFKGTRKVTGEYGSVNCDRVDKGGGQYATEWIERPGGAYTTYTVMEEGAIRCEDTVPPNSIMRQAQIQLGCDGAAARQQAREQAGKQARDHAPEQAGRPAPLAVPPGFACEPVAYRVGTPDRLLNWWNQDGTDEIRLQAWSSSGRAQWSLCQGPVSNGRPEYVLITRAGSAKCLTLLAGETAAEGGRLVEETCRTVDDRQRFYLYRDVPGSNLTGVQIKSTGFMVGQSVVANNQVLRQYSVGMADGTGTYVLERAG</sequence>
<reference evidence="3 4" key="1">
    <citation type="submission" date="2024-10" db="EMBL/GenBank/DDBJ databases">
        <title>The Natural Products Discovery Center: Release of the First 8490 Sequenced Strains for Exploring Actinobacteria Biosynthetic Diversity.</title>
        <authorList>
            <person name="Kalkreuter E."/>
            <person name="Kautsar S.A."/>
            <person name="Yang D."/>
            <person name="Bader C.D."/>
            <person name="Teijaro C.N."/>
            <person name="Fluegel L."/>
            <person name="Davis C.M."/>
            <person name="Simpson J.R."/>
            <person name="Lauterbach L."/>
            <person name="Steele A.D."/>
            <person name="Gui C."/>
            <person name="Meng S."/>
            <person name="Li G."/>
            <person name="Viehrig K."/>
            <person name="Ye F."/>
            <person name="Su P."/>
            <person name="Kiefer A.F."/>
            <person name="Nichols A."/>
            <person name="Cepeda A.J."/>
            <person name="Yan W."/>
            <person name="Fan B."/>
            <person name="Jiang Y."/>
            <person name="Adhikari A."/>
            <person name="Zheng C.-J."/>
            <person name="Schuster L."/>
            <person name="Cowan T.M."/>
            <person name="Smanski M.J."/>
            <person name="Chevrette M.G."/>
            <person name="De Carvalho L.P.S."/>
            <person name="Shen B."/>
        </authorList>
    </citation>
    <scope>NUCLEOTIDE SEQUENCE [LARGE SCALE GENOMIC DNA]</scope>
    <source>
        <strain evidence="3 4">NPDC050545</strain>
    </source>
</reference>
<dbReference type="RefSeq" id="WP_397089836.1">
    <property type="nucleotide sequence ID" value="NZ_JBITGY010000013.1"/>
</dbReference>
<feature type="region of interest" description="Disordered" evidence="1">
    <location>
        <begin position="216"/>
        <end position="245"/>
    </location>
</feature>
<name>A0ABW7Z9E5_9ACTN</name>